<dbReference type="InterPro" id="IPR012373">
    <property type="entry name" value="Ferrdict_sens_TM"/>
</dbReference>
<dbReference type="OrthoDB" id="1099963at2"/>
<dbReference type="PIRSF" id="PIRSF018266">
    <property type="entry name" value="FecR"/>
    <property type="match status" value="1"/>
</dbReference>
<protein>
    <recommendedName>
        <fullName evidence="6">FecR protein</fullName>
    </recommendedName>
</protein>
<accession>A0A0D0GV64</accession>
<reference evidence="4 5" key="1">
    <citation type="submission" date="2015-01" db="EMBL/GenBank/DDBJ databases">
        <title>Draft genome sequence of Pedobacter sp. NL19 isolated from sludge of an effluent treatment pond in an abandoned uranium mine.</title>
        <authorList>
            <person name="Santos T."/>
            <person name="Caetano T."/>
            <person name="Covas C."/>
            <person name="Cruz A."/>
            <person name="Mendo S."/>
        </authorList>
    </citation>
    <scope>NUCLEOTIDE SEQUENCE [LARGE SCALE GENOMIC DNA]</scope>
    <source>
        <strain evidence="4 5">NL19</strain>
    </source>
</reference>
<comment type="caution">
    <text evidence="4">The sequence shown here is derived from an EMBL/GenBank/DDBJ whole genome shotgun (WGS) entry which is preliminary data.</text>
</comment>
<proteinExistence type="predicted"/>
<dbReference type="Gene3D" id="2.60.120.1440">
    <property type="match status" value="1"/>
</dbReference>
<dbReference type="InterPro" id="IPR032508">
    <property type="entry name" value="FecR_C"/>
</dbReference>
<evidence type="ECO:0000259" key="2">
    <source>
        <dbReference type="Pfam" id="PF04773"/>
    </source>
</evidence>
<dbReference type="Pfam" id="PF04773">
    <property type="entry name" value="FecR"/>
    <property type="match status" value="1"/>
</dbReference>
<evidence type="ECO:0000259" key="3">
    <source>
        <dbReference type="Pfam" id="PF16344"/>
    </source>
</evidence>
<dbReference type="Proteomes" id="UP000032049">
    <property type="component" value="Unassembled WGS sequence"/>
</dbReference>
<dbReference type="STRING" id="1503925.TH53_04565"/>
<dbReference type="Gene3D" id="3.55.50.30">
    <property type="match status" value="1"/>
</dbReference>
<sequence>MDKQEIIELLKKYKAGTLSAEHKAKLETWYINQGSKNNTEPDEETIEESIQYLRSQLPLKYNVISKFSWLHIAAAAMIIASVGTGLYFYNRTNLKSSLISATNTVIPGSNKAYLTLSNGKRIILNESANGELAVQAGIKITKTADGQLVYDVSSSGASAKTENNYNTIETPRGGQYQIILPDGTKVWLNAASSLKYPIQFAMKERKVELSGEAYFEVSKNKIKPFIVMTDKQQVEVLGTHFNIKSYKEEGNTSTTLLEGSVRVTPGSFEGNRISLSKDNAVVLKPDQQSVLINSNLKIREADTEEAVSWKNGYFKFNDENIKTVMLKISRWYNVDVHYQGRISDEEYRGTISRFKNISEVLDLLESTKTVHFKVEGRRITVM</sequence>
<name>A0A0D0GV64_9SPHI</name>
<dbReference type="InterPro" id="IPR006860">
    <property type="entry name" value="FecR"/>
</dbReference>
<gene>
    <name evidence="4" type="ORF">TH53_04565</name>
</gene>
<dbReference type="RefSeq" id="WP_041878804.1">
    <property type="nucleotide sequence ID" value="NZ_CP157278.1"/>
</dbReference>
<keyword evidence="1" id="KW-0812">Transmembrane</keyword>
<evidence type="ECO:0000256" key="1">
    <source>
        <dbReference type="SAM" id="Phobius"/>
    </source>
</evidence>
<dbReference type="PANTHER" id="PTHR30273:SF2">
    <property type="entry name" value="PROTEIN FECR"/>
    <property type="match status" value="1"/>
</dbReference>
<evidence type="ECO:0008006" key="6">
    <source>
        <dbReference type="Google" id="ProtNLM"/>
    </source>
</evidence>
<dbReference type="GO" id="GO:0016989">
    <property type="term" value="F:sigma factor antagonist activity"/>
    <property type="evidence" value="ECO:0007669"/>
    <property type="project" value="TreeGrafter"/>
</dbReference>
<dbReference type="EMBL" id="JXRA01000017">
    <property type="protein sequence ID" value="KIO78291.1"/>
    <property type="molecule type" value="Genomic_DNA"/>
</dbReference>
<dbReference type="AlphaFoldDB" id="A0A0D0GV64"/>
<feature type="transmembrane region" description="Helical" evidence="1">
    <location>
        <begin position="67"/>
        <end position="89"/>
    </location>
</feature>
<organism evidence="4 5">
    <name type="scientific">Pedobacter lusitanus</name>
    <dbReference type="NCBI Taxonomy" id="1503925"/>
    <lineage>
        <taxon>Bacteria</taxon>
        <taxon>Pseudomonadati</taxon>
        <taxon>Bacteroidota</taxon>
        <taxon>Sphingobacteriia</taxon>
        <taxon>Sphingobacteriales</taxon>
        <taxon>Sphingobacteriaceae</taxon>
        <taxon>Pedobacter</taxon>
    </lineage>
</organism>
<keyword evidence="5" id="KW-1185">Reference proteome</keyword>
<feature type="domain" description="Protein FecR C-terminal" evidence="3">
    <location>
        <begin position="313"/>
        <end position="381"/>
    </location>
</feature>
<dbReference type="FunFam" id="2.60.120.1440:FF:000001">
    <property type="entry name" value="Putative anti-sigma factor"/>
    <property type="match status" value="1"/>
</dbReference>
<evidence type="ECO:0000313" key="4">
    <source>
        <dbReference type="EMBL" id="KIO78291.1"/>
    </source>
</evidence>
<keyword evidence="1" id="KW-0472">Membrane</keyword>
<keyword evidence="1" id="KW-1133">Transmembrane helix</keyword>
<evidence type="ECO:0000313" key="5">
    <source>
        <dbReference type="Proteomes" id="UP000032049"/>
    </source>
</evidence>
<feature type="domain" description="FecR protein" evidence="2">
    <location>
        <begin position="167"/>
        <end position="262"/>
    </location>
</feature>
<dbReference type="PANTHER" id="PTHR30273">
    <property type="entry name" value="PERIPLASMIC SIGNAL SENSOR AND SIGMA FACTOR ACTIVATOR FECR-RELATED"/>
    <property type="match status" value="1"/>
</dbReference>
<dbReference type="Pfam" id="PF16344">
    <property type="entry name" value="FecR_C"/>
    <property type="match status" value="1"/>
</dbReference>